<feature type="compositionally biased region" description="Polar residues" evidence="2">
    <location>
        <begin position="26"/>
        <end position="38"/>
    </location>
</feature>
<dbReference type="Pfam" id="PF01465">
    <property type="entry name" value="GRIP"/>
    <property type="match status" value="1"/>
</dbReference>
<dbReference type="InterPro" id="IPR000237">
    <property type="entry name" value="GRIP_dom"/>
</dbReference>
<feature type="coiled-coil region" evidence="1">
    <location>
        <begin position="528"/>
        <end position="562"/>
    </location>
</feature>
<dbReference type="EMBL" id="JANEYG010000041">
    <property type="protein sequence ID" value="KAJ8916653.1"/>
    <property type="molecule type" value="Genomic_DNA"/>
</dbReference>
<feature type="coiled-coil region" evidence="1">
    <location>
        <begin position="237"/>
        <end position="503"/>
    </location>
</feature>
<keyword evidence="5" id="KW-1185">Reference proteome</keyword>
<feature type="coiled-coil region" evidence="1">
    <location>
        <begin position="996"/>
        <end position="1093"/>
    </location>
</feature>
<dbReference type="SUPFAM" id="SSF101283">
    <property type="entry name" value="GRIP domain"/>
    <property type="match status" value="1"/>
</dbReference>
<dbReference type="SMART" id="SM00755">
    <property type="entry name" value="Grip"/>
    <property type="match status" value="1"/>
</dbReference>
<comment type="caution">
    <text evidence="4">The sequence shown here is derived from an EMBL/GenBank/DDBJ whole genome shotgun (WGS) entry which is preliminary data.</text>
</comment>
<dbReference type="GO" id="GO:0048193">
    <property type="term" value="P:Golgi vesicle transport"/>
    <property type="evidence" value="ECO:0007669"/>
    <property type="project" value="TreeGrafter"/>
</dbReference>
<evidence type="ECO:0000256" key="1">
    <source>
        <dbReference type="SAM" id="Coils"/>
    </source>
</evidence>
<feature type="coiled-coil region" evidence="1">
    <location>
        <begin position="1126"/>
        <end position="1382"/>
    </location>
</feature>
<feature type="coiled-coil region" evidence="1">
    <location>
        <begin position="1494"/>
        <end position="1549"/>
    </location>
</feature>
<proteinExistence type="predicted"/>
<feature type="compositionally biased region" description="Polar residues" evidence="2">
    <location>
        <begin position="50"/>
        <end position="83"/>
    </location>
</feature>
<dbReference type="PANTHER" id="PTHR19327">
    <property type="entry name" value="GOLGIN"/>
    <property type="match status" value="1"/>
</dbReference>
<dbReference type="Proteomes" id="UP001159042">
    <property type="component" value="Unassembled WGS sequence"/>
</dbReference>
<dbReference type="Gene3D" id="1.10.220.60">
    <property type="entry name" value="GRIP domain"/>
    <property type="match status" value="1"/>
</dbReference>
<name>A0AAV8VQI7_9CUCU</name>
<accession>A0AAV8VQI7</accession>
<evidence type="ECO:0000256" key="2">
    <source>
        <dbReference type="SAM" id="MobiDB-lite"/>
    </source>
</evidence>
<evidence type="ECO:0000313" key="5">
    <source>
        <dbReference type="Proteomes" id="UP001159042"/>
    </source>
</evidence>
<feature type="coiled-coil region" evidence="1">
    <location>
        <begin position="594"/>
        <end position="960"/>
    </location>
</feature>
<feature type="region of interest" description="Disordered" evidence="2">
    <location>
        <begin position="26"/>
        <end position="83"/>
    </location>
</feature>
<organism evidence="4 5">
    <name type="scientific">Exocentrus adspersus</name>
    <dbReference type="NCBI Taxonomy" id="1586481"/>
    <lineage>
        <taxon>Eukaryota</taxon>
        <taxon>Metazoa</taxon>
        <taxon>Ecdysozoa</taxon>
        <taxon>Arthropoda</taxon>
        <taxon>Hexapoda</taxon>
        <taxon>Insecta</taxon>
        <taxon>Pterygota</taxon>
        <taxon>Neoptera</taxon>
        <taxon>Endopterygota</taxon>
        <taxon>Coleoptera</taxon>
        <taxon>Polyphaga</taxon>
        <taxon>Cucujiformia</taxon>
        <taxon>Chrysomeloidea</taxon>
        <taxon>Cerambycidae</taxon>
        <taxon>Lamiinae</taxon>
        <taxon>Acanthocinini</taxon>
        <taxon>Exocentrus</taxon>
    </lineage>
</organism>
<dbReference type="GO" id="GO:0005794">
    <property type="term" value="C:Golgi apparatus"/>
    <property type="evidence" value="ECO:0007669"/>
    <property type="project" value="TreeGrafter"/>
</dbReference>
<dbReference type="PROSITE" id="PS50913">
    <property type="entry name" value="GRIP"/>
    <property type="match status" value="1"/>
</dbReference>
<feature type="coiled-coil region" evidence="1">
    <location>
        <begin position="1407"/>
        <end position="1462"/>
    </location>
</feature>
<evidence type="ECO:0000259" key="3">
    <source>
        <dbReference type="PROSITE" id="PS50913"/>
    </source>
</evidence>
<dbReference type="GO" id="GO:0031267">
    <property type="term" value="F:small GTPase binding"/>
    <property type="evidence" value="ECO:0007669"/>
    <property type="project" value="TreeGrafter"/>
</dbReference>
<protein>
    <recommendedName>
        <fullName evidence="3">GRIP domain-containing protein</fullName>
    </recommendedName>
</protein>
<gene>
    <name evidence="4" type="ORF">NQ315_000298</name>
</gene>
<feature type="domain" description="GRIP" evidence="3">
    <location>
        <begin position="1555"/>
        <end position="1602"/>
    </location>
</feature>
<evidence type="ECO:0000313" key="4">
    <source>
        <dbReference type="EMBL" id="KAJ8916653.1"/>
    </source>
</evidence>
<sequence>MFKKLKEKITEEVKSSPQRFAEFTQSVSDKLQNSSTPDDNVFSIAEDDANTSTSSADHGFSSVNLVSPSQERPRRTSTSSMASDVSFLPRYESGSMYHLQSDLDDSISELEDNASTASSQLGHLSKEQIYSAFQKSQMRYHKYRGRYTDLAKHYKEMEREVSKMKSVLVETQDKAIRRVTELKEQCGLEQKAKAHLESALRDELDEKNFKIQALQTKINLLQGGDNTGLLVDVENGGSQAQADLENLTRYLNDARKEIETLNEKMQEMKAHSIVFQSKELEYKNKIQALEKDIANFSEREKENNLKLAQSKMELHNELINKDAEISNLKKDNEALRQKVEAAGSNVKLENLQSQNKKLIEKVESLTVKCNNLESELLKVEKYKLDIEELSKQNAKLEEALSKERVEFEEQISSIREDAKKGLLSLEPKIREKLEKEHLEREELLRQEFIGKIEELSSNNHSLKEMQVQLFQKEDIIKRLSEELAALRNDYDNKVEQYYNLEKNHLELIEDSIGLRNTISNLEKEKSGSNNQEEKITRLEAHISTLQDELSALKTISEKKEKDNVFLSKENLSLQQELSLVTGKLRVLEEKDEAIHLDTSESKLLELKLQKLEEEKQALLNEFEAERRMFNNLLENHQDLKEKEAQVEELKNLLEDTRHEATHLTANLEEERRKNVMLFDKKNNLEQEVTKLQEKLRIFEEKDEALSLEKSECRLLELKLQKLEEENKKLLQSFELERESFTNELDDLKQDLSNFQDQSLTQNEEVLKEKLHDIRRLSEAKEADNIYLSQENLKLQQEREELLEKLKLVREKLENIQMEATESKLLELKVQKLEEEKKALLDEFEMERKMFNKLLENHQEVRDKEEVISHLDEISDKQRKKIVRLKEALDAERQANVALQENTLVLEEDIRKLMERVRILEKKDEALSVDKDECSLLEMKLQKLEAENRNLLDTFEQERKIFNKAYHDHAETETQLKSLVEENLHIKEMIKVGKKQMEELDVCLKNKAEEYQLLKDENADNLNAIDELETTMVNQKEYIQTLLKENEEVKDNNKKLLERLESLSVENDGLKEQARKKEEQVLELFKNVEGLKEKTQKQKDEYVGLLQRTQELETALEKMQVNGAEAVKKEKERQNELTLKIEELQKQLDGKAEEFSKLSKKIMGLERVCEEKEALQKKLAELEVLDESIKTLGAEKQVADKELVRLKTVEDKLKQVESDLKSERNAFKVMEQQCSLIKEEKDNLLAELNSLRTTIQELSSENSKLKPICAKAEETSSELERVRNQNAALENERDNLTKEMSELNLRVSQISSDNKMIVDENQVLMHSNEELKVMLESLENEKSGFDQIKSKLIEENTAISNTLEELQQQLDEVKKENAALAKDKIRVNAAELDISKIQQDFYEIKEKCDSLFIENKNLKSEYQKLEEKCNDFDKVKKVLETQINELENQYTEILHEKQLLHDEIQELKISPVNLQPDLTSKLELEILKEETAGGKLDLEQEVQLLQDKLVQYKSLDLTNKSSIAFYENELQKVKNQNEKLNRKLDETLVTLNHCAELSTSTEVEYLKNVLYNYMLGKESLVLARVIAAVCKFDPQQTENVLQREQQKQTLLGHLGLI</sequence>
<keyword evidence="1" id="KW-0175">Coiled coil</keyword>
<reference evidence="4 5" key="1">
    <citation type="journal article" date="2023" name="Insect Mol. Biol.">
        <title>Genome sequencing provides insights into the evolution of gene families encoding plant cell wall-degrading enzymes in longhorned beetles.</title>
        <authorList>
            <person name="Shin N.R."/>
            <person name="Okamura Y."/>
            <person name="Kirsch R."/>
            <person name="Pauchet Y."/>
        </authorList>
    </citation>
    <scope>NUCLEOTIDE SEQUENCE [LARGE SCALE GENOMIC DNA]</scope>
    <source>
        <strain evidence="4">EAD_L_NR</strain>
    </source>
</reference>
<dbReference type="PANTHER" id="PTHR19327:SF0">
    <property type="entry name" value="GOLGIN SUBFAMILY A MEMBER 4"/>
    <property type="match status" value="1"/>
</dbReference>